<gene>
    <name evidence="1" type="ORF">FA95DRAFT_511361</name>
</gene>
<keyword evidence="2" id="KW-1185">Reference proteome</keyword>
<sequence length="157" mass="17135">MGGASDINTAQTLWPYTSVYYYSSTHLAMKFSTAFSALVLATVVSAAPVADDSACTGHLCTLQRLTRDILEPDFDELASDYLDVRIVINVSHGIFEMLPVSSPALSPFASIIIRPFPCFSRTVRVVAGVCSFRAHFPVTHIWLVATVDDRGRDTLSC</sequence>
<dbReference type="Proteomes" id="UP000814033">
    <property type="component" value="Unassembled WGS sequence"/>
</dbReference>
<evidence type="ECO:0000313" key="2">
    <source>
        <dbReference type="Proteomes" id="UP000814033"/>
    </source>
</evidence>
<dbReference type="EMBL" id="MU276044">
    <property type="protein sequence ID" value="KAI0042854.1"/>
    <property type="molecule type" value="Genomic_DNA"/>
</dbReference>
<protein>
    <submittedName>
        <fullName evidence="1">Uncharacterized protein</fullName>
    </submittedName>
</protein>
<organism evidence="1 2">
    <name type="scientific">Auriscalpium vulgare</name>
    <dbReference type="NCBI Taxonomy" id="40419"/>
    <lineage>
        <taxon>Eukaryota</taxon>
        <taxon>Fungi</taxon>
        <taxon>Dikarya</taxon>
        <taxon>Basidiomycota</taxon>
        <taxon>Agaricomycotina</taxon>
        <taxon>Agaricomycetes</taxon>
        <taxon>Russulales</taxon>
        <taxon>Auriscalpiaceae</taxon>
        <taxon>Auriscalpium</taxon>
    </lineage>
</organism>
<reference evidence="1" key="1">
    <citation type="submission" date="2021-02" db="EMBL/GenBank/DDBJ databases">
        <authorList>
            <consortium name="DOE Joint Genome Institute"/>
            <person name="Ahrendt S."/>
            <person name="Looney B.P."/>
            <person name="Miyauchi S."/>
            <person name="Morin E."/>
            <person name="Drula E."/>
            <person name="Courty P.E."/>
            <person name="Chicoki N."/>
            <person name="Fauchery L."/>
            <person name="Kohler A."/>
            <person name="Kuo A."/>
            <person name="Labutti K."/>
            <person name="Pangilinan J."/>
            <person name="Lipzen A."/>
            <person name="Riley R."/>
            <person name="Andreopoulos W."/>
            <person name="He G."/>
            <person name="Johnson J."/>
            <person name="Barry K.W."/>
            <person name="Grigoriev I.V."/>
            <person name="Nagy L."/>
            <person name="Hibbett D."/>
            <person name="Henrissat B."/>
            <person name="Matheny P.B."/>
            <person name="Labbe J."/>
            <person name="Martin F."/>
        </authorList>
    </citation>
    <scope>NUCLEOTIDE SEQUENCE</scope>
    <source>
        <strain evidence="1">FP105234-sp</strain>
    </source>
</reference>
<reference evidence="1" key="2">
    <citation type="journal article" date="2022" name="New Phytol.">
        <title>Evolutionary transition to the ectomycorrhizal habit in the genomes of a hyperdiverse lineage of mushroom-forming fungi.</title>
        <authorList>
            <person name="Looney B."/>
            <person name="Miyauchi S."/>
            <person name="Morin E."/>
            <person name="Drula E."/>
            <person name="Courty P.E."/>
            <person name="Kohler A."/>
            <person name="Kuo A."/>
            <person name="LaButti K."/>
            <person name="Pangilinan J."/>
            <person name="Lipzen A."/>
            <person name="Riley R."/>
            <person name="Andreopoulos W."/>
            <person name="He G."/>
            <person name="Johnson J."/>
            <person name="Nolan M."/>
            <person name="Tritt A."/>
            <person name="Barry K.W."/>
            <person name="Grigoriev I.V."/>
            <person name="Nagy L.G."/>
            <person name="Hibbett D."/>
            <person name="Henrissat B."/>
            <person name="Matheny P.B."/>
            <person name="Labbe J."/>
            <person name="Martin F.M."/>
        </authorList>
    </citation>
    <scope>NUCLEOTIDE SEQUENCE</scope>
    <source>
        <strain evidence="1">FP105234-sp</strain>
    </source>
</reference>
<comment type="caution">
    <text evidence="1">The sequence shown here is derived from an EMBL/GenBank/DDBJ whole genome shotgun (WGS) entry which is preliminary data.</text>
</comment>
<accession>A0ACB8RG21</accession>
<evidence type="ECO:0000313" key="1">
    <source>
        <dbReference type="EMBL" id="KAI0042854.1"/>
    </source>
</evidence>
<name>A0ACB8RG21_9AGAM</name>
<proteinExistence type="predicted"/>